<feature type="region of interest" description="Disordered" evidence="1">
    <location>
        <begin position="62"/>
        <end position="103"/>
    </location>
</feature>
<proteinExistence type="predicted"/>
<reference evidence="3 4" key="1">
    <citation type="submission" date="2024-08" db="EMBL/GenBank/DDBJ databases">
        <authorList>
            <person name="Cucini C."/>
            <person name="Frati F."/>
        </authorList>
    </citation>
    <scope>NUCLEOTIDE SEQUENCE [LARGE SCALE GENOMIC DNA]</scope>
</reference>
<dbReference type="EMBL" id="CAXLJM020000020">
    <property type="protein sequence ID" value="CAL8086865.1"/>
    <property type="molecule type" value="Genomic_DNA"/>
</dbReference>
<comment type="caution">
    <text evidence="3">The sequence shown here is derived from an EMBL/GenBank/DDBJ whole genome shotgun (WGS) entry which is preliminary data.</text>
</comment>
<feature type="signal peptide" evidence="2">
    <location>
        <begin position="1"/>
        <end position="28"/>
    </location>
</feature>
<feature type="region of interest" description="Disordered" evidence="1">
    <location>
        <begin position="221"/>
        <end position="249"/>
    </location>
</feature>
<feature type="region of interest" description="Disordered" evidence="1">
    <location>
        <begin position="38"/>
        <end position="57"/>
    </location>
</feature>
<keyword evidence="4" id="KW-1185">Reference proteome</keyword>
<keyword evidence="2" id="KW-0732">Signal</keyword>
<dbReference type="Proteomes" id="UP001642540">
    <property type="component" value="Unassembled WGS sequence"/>
</dbReference>
<evidence type="ECO:0000313" key="3">
    <source>
        <dbReference type="EMBL" id="CAL8086865.1"/>
    </source>
</evidence>
<gene>
    <name evidence="3" type="ORF">ODALV1_LOCUS6567</name>
</gene>
<feature type="compositionally biased region" description="Polar residues" evidence="1">
    <location>
        <begin position="229"/>
        <end position="238"/>
    </location>
</feature>
<name>A0ABP1Q5S2_9HEXA</name>
<protein>
    <submittedName>
        <fullName evidence="3">Uncharacterized protein</fullName>
    </submittedName>
</protein>
<evidence type="ECO:0000313" key="4">
    <source>
        <dbReference type="Proteomes" id="UP001642540"/>
    </source>
</evidence>
<evidence type="ECO:0000256" key="2">
    <source>
        <dbReference type="SAM" id="SignalP"/>
    </source>
</evidence>
<feature type="chain" id="PRO_5047397327" evidence="2">
    <location>
        <begin position="29"/>
        <end position="328"/>
    </location>
</feature>
<feature type="compositionally biased region" description="Low complexity" evidence="1">
    <location>
        <begin position="62"/>
        <end position="88"/>
    </location>
</feature>
<evidence type="ECO:0000256" key="1">
    <source>
        <dbReference type="SAM" id="MobiDB-lite"/>
    </source>
</evidence>
<sequence length="328" mass="34895">MANSRTLLVYVLALVLVCPNSFWVNAGSAPILSEYHHPQQAPIQHQPLQQPQHHQQLLHDNSVASPSSSQGVAAQQPSAPAALQQSSQKNAPPKMSIKNGWGLGAGTSKSGPYTSGYSYISGRTMESPPPYVYMTDNDLPEVPTGRTATMMNGIGSGLNGLFGNTFDWKSAAFGGAFTLLAQFMDFPGGLFSSLAPPVTRSTGGKGTSTGTEKVDKIVLTSSKDKDNASKGNGTTTILSRRKRSDEPDSDLTNLASMVLSAIQSGECMQKSICLLGSQIGASNKGRLAFTLVDKLIPEAVQGNQYFVTLKKALKSGDSFCDKFFCKLH</sequence>
<organism evidence="3 4">
    <name type="scientific">Orchesella dallaii</name>
    <dbReference type="NCBI Taxonomy" id="48710"/>
    <lineage>
        <taxon>Eukaryota</taxon>
        <taxon>Metazoa</taxon>
        <taxon>Ecdysozoa</taxon>
        <taxon>Arthropoda</taxon>
        <taxon>Hexapoda</taxon>
        <taxon>Collembola</taxon>
        <taxon>Entomobryomorpha</taxon>
        <taxon>Entomobryoidea</taxon>
        <taxon>Orchesellidae</taxon>
        <taxon>Orchesellinae</taxon>
        <taxon>Orchesella</taxon>
    </lineage>
</organism>
<accession>A0ABP1Q5S2</accession>